<evidence type="ECO:0000256" key="2">
    <source>
        <dbReference type="SAM" id="SignalP"/>
    </source>
</evidence>
<dbReference type="RefSeq" id="XP_028535041.1">
    <property type="nucleotide sequence ID" value="XM_028679315.1"/>
</dbReference>
<keyword evidence="1" id="KW-0472">Membrane</keyword>
<feature type="domain" description="6-Cys" evidence="3">
    <location>
        <begin position="21"/>
        <end position="156"/>
    </location>
</feature>
<dbReference type="EMBL" id="LN835309">
    <property type="protein sequence ID" value="CRH02521.1"/>
    <property type="molecule type" value="Genomic_DNA"/>
</dbReference>
<evidence type="ECO:0000256" key="1">
    <source>
        <dbReference type="SAM" id="Phobius"/>
    </source>
</evidence>
<dbReference type="GeneID" id="39738684"/>
<sequence>MYILFFIFLFYFFFFSLVENFGYVCDFTSKKYNLDFIDNEKDDVICSHEIGPNDTIGVIIPQYKKGYENFHVITKCFNEVSLKESGDDTKSIYDVFKKDEIELSEKQITFSTEHNTSILSIKKVEKSTIIYCVFENSNNNKLITRRGIAKFSISKHSNLENEIDNILVVDLFNKLVPNVNIGNNLYHIKASPGNVLYILGTQLSNKKYIYFHKDNCPINFESIGDTYKFIFPIINEREIKYICSMYYEENDEKIFIGVLIITFEQKKPSLEEIQKDIIKKHMDDDVEKHVNKLLNDVEYDTIDNAQFIEQSINMNDEKYSILQSDYPDRNACNNDKCKDFFDNSTCSSKCGHGYRLLNGYELNSTSHIAVPCNNGECTIEDEIEPLVIFVYASMVFFCIIITIFTIMIYFLITNRKKIYSDPFVPYDSNLNNL</sequence>
<dbReference type="VEuPathDB" id="PlasmoDB:PRELSG_1425200"/>
<dbReference type="PROSITE" id="PS51701">
    <property type="entry name" value="6_CYS"/>
    <property type="match status" value="1"/>
</dbReference>
<keyword evidence="2" id="KW-0732">Signal</keyword>
<dbReference type="OMA" id="AWASIVF"/>
<evidence type="ECO:0000259" key="3">
    <source>
        <dbReference type="PROSITE" id="PS51701"/>
    </source>
</evidence>
<proteinExistence type="predicted"/>
<dbReference type="KEGG" id="prel:PRELSG_1425200"/>
<keyword evidence="5" id="KW-1185">Reference proteome</keyword>
<gene>
    <name evidence="4" type="primary">SSP3</name>
    <name evidence="4" type="ORF">PRELSG_1425200</name>
</gene>
<evidence type="ECO:0000313" key="5">
    <source>
        <dbReference type="Proteomes" id="UP000220158"/>
    </source>
</evidence>
<feature type="chain" id="PRO_5012859636" evidence="2">
    <location>
        <begin position="21"/>
        <end position="433"/>
    </location>
</feature>
<evidence type="ECO:0000313" key="4">
    <source>
        <dbReference type="EMBL" id="CRH02521.1"/>
    </source>
</evidence>
<dbReference type="Proteomes" id="UP000220158">
    <property type="component" value="Chromosome 14"/>
</dbReference>
<name>A0A1J1HAM2_PLARL</name>
<dbReference type="InterPro" id="IPR010884">
    <property type="entry name" value="6_CYS_dom"/>
</dbReference>
<feature type="signal peptide" evidence="2">
    <location>
        <begin position="1"/>
        <end position="20"/>
    </location>
</feature>
<feature type="transmembrane region" description="Helical" evidence="1">
    <location>
        <begin position="386"/>
        <end position="412"/>
    </location>
</feature>
<keyword evidence="1" id="KW-0812">Transmembrane</keyword>
<dbReference type="OrthoDB" id="369004at2759"/>
<protein>
    <submittedName>
        <fullName evidence="4">Sporozoite surface protein 3, putative</fullName>
    </submittedName>
</protein>
<dbReference type="AlphaFoldDB" id="A0A1J1HAM2"/>
<reference evidence="4 5" key="1">
    <citation type="submission" date="2015-04" db="EMBL/GenBank/DDBJ databases">
        <authorList>
            <consortium name="Pathogen Informatics"/>
        </authorList>
    </citation>
    <scope>NUCLEOTIDE SEQUENCE [LARGE SCALE GENOMIC DNA]</scope>
    <source>
        <strain evidence="4 5">SGS1</strain>
    </source>
</reference>
<organism evidence="4 5">
    <name type="scientific">Plasmodium relictum</name>
    <dbReference type="NCBI Taxonomy" id="85471"/>
    <lineage>
        <taxon>Eukaryota</taxon>
        <taxon>Sar</taxon>
        <taxon>Alveolata</taxon>
        <taxon>Apicomplexa</taxon>
        <taxon>Aconoidasida</taxon>
        <taxon>Haemosporida</taxon>
        <taxon>Plasmodiidae</taxon>
        <taxon>Plasmodium</taxon>
        <taxon>Plasmodium (Haemamoeba)</taxon>
    </lineage>
</organism>
<keyword evidence="1" id="KW-1133">Transmembrane helix</keyword>
<accession>A0A1J1HAM2</accession>